<reference evidence="2" key="1">
    <citation type="submission" date="2023-04" db="EMBL/GenBank/DDBJ databases">
        <title>Genome Encyclopedia of Bacteria and Archaea VI: Functional Genomics of Type Strains.</title>
        <authorList>
            <person name="Whitman W."/>
        </authorList>
    </citation>
    <scope>NUCLEOTIDE SEQUENCE</scope>
    <source>
        <strain evidence="2">Enz.4-51</strain>
    </source>
</reference>
<dbReference type="InterPro" id="IPR021735">
    <property type="entry name" value="DUF3306"/>
</dbReference>
<proteinExistence type="predicted"/>
<sequence>MSEGFLKRWSRRKTEIESSEVKPLEDSAQQSDIAKPSQNVNESAYGDQKPPVTMDDVEKIDTFAPDFSAFMKPGVDPAIQQAALKKMFTDPHFNVMDRLDIYIDDYSQPDPLPTETLKRMVQSDMLELFRKDKVSQPAEIEESIHAKQALLSDSEGDSSIADSTIKTIHKEE</sequence>
<feature type="region of interest" description="Disordered" evidence="1">
    <location>
        <begin position="149"/>
        <end position="172"/>
    </location>
</feature>
<dbReference type="Pfam" id="PF11748">
    <property type="entry name" value="DUF3306"/>
    <property type="match status" value="1"/>
</dbReference>
<dbReference type="AlphaFoldDB" id="A0AA43M7S2"/>
<name>A0AA43M7S2_9BURK</name>
<accession>A0AA43M7S2</accession>
<gene>
    <name evidence="2" type="ORF">M2127_000482</name>
</gene>
<dbReference type="EMBL" id="JARXYA010000002">
    <property type="protein sequence ID" value="MDH6503195.1"/>
    <property type="molecule type" value="Genomic_DNA"/>
</dbReference>
<dbReference type="Proteomes" id="UP001161160">
    <property type="component" value="Unassembled WGS sequence"/>
</dbReference>
<evidence type="ECO:0000313" key="2">
    <source>
        <dbReference type="EMBL" id="MDH6503195.1"/>
    </source>
</evidence>
<feature type="compositionally biased region" description="Polar residues" evidence="1">
    <location>
        <begin position="27"/>
        <end position="42"/>
    </location>
</feature>
<evidence type="ECO:0000313" key="3">
    <source>
        <dbReference type="Proteomes" id="UP001161160"/>
    </source>
</evidence>
<dbReference type="RefSeq" id="WP_280756535.1">
    <property type="nucleotide sequence ID" value="NZ_JARXXW010000002.1"/>
</dbReference>
<feature type="region of interest" description="Disordered" evidence="1">
    <location>
        <begin position="1"/>
        <end position="53"/>
    </location>
</feature>
<protein>
    <recommendedName>
        <fullName evidence="4">DUF3306 domain-containing protein</fullName>
    </recommendedName>
</protein>
<comment type="caution">
    <text evidence="2">The sequence shown here is derived from an EMBL/GenBank/DDBJ whole genome shotgun (WGS) entry which is preliminary data.</text>
</comment>
<keyword evidence="3" id="KW-1185">Reference proteome</keyword>
<organism evidence="2 3">
    <name type="scientific">Polynucleobacter sphagniphilus</name>
    <dbReference type="NCBI Taxonomy" id="1743169"/>
    <lineage>
        <taxon>Bacteria</taxon>
        <taxon>Pseudomonadati</taxon>
        <taxon>Pseudomonadota</taxon>
        <taxon>Betaproteobacteria</taxon>
        <taxon>Burkholderiales</taxon>
        <taxon>Burkholderiaceae</taxon>
        <taxon>Polynucleobacter</taxon>
    </lineage>
</organism>
<evidence type="ECO:0008006" key="4">
    <source>
        <dbReference type="Google" id="ProtNLM"/>
    </source>
</evidence>
<feature type="compositionally biased region" description="Basic and acidic residues" evidence="1">
    <location>
        <begin position="12"/>
        <end position="25"/>
    </location>
</feature>
<evidence type="ECO:0000256" key="1">
    <source>
        <dbReference type="SAM" id="MobiDB-lite"/>
    </source>
</evidence>